<keyword evidence="1" id="KW-0547">Nucleotide-binding</keyword>
<name>A0A372EHI3_9BURK</name>
<dbReference type="EMBL" id="QVLS01000008">
    <property type="protein sequence ID" value="RFP77951.1"/>
    <property type="molecule type" value="Genomic_DNA"/>
</dbReference>
<dbReference type="Pfam" id="PF19045">
    <property type="entry name" value="Ligase_CoA_2"/>
    <property type="match status" value="1"/>
</dbReference>
<evidence type="ECO:0000313" key="3">
    <source>
        <dbReference type="EMBL" id="RFP77951.1"/>
    </source>
</evidence>
<dbReference type="SUPFAM" id="SSF52210">
    <property type="entry name" value="Succinyl-CoA synthetase domains"/>
    <property type="match status" value="2"/>
</dbReference>
<dbReference type="SMART" id="SM00881">
    <property type="entry name" value="CoA_binding"/>
    <property type="match status" value="1"/>
</dbReference>
<organism evidence="3 4">
    <name type="scientific">Hydrogenophaga borbori</name>
    <dbReference type="NCBI Taxonomy" id="2294117"/>
    <lineage>
        <taxon>Bacteria</taxon>
        <taxon>Pseudomonadati</taxon>
        <taxon>Pseudomonadota</taxon>
        <taxon>Betaproteobacteria</taxon>
        <taxon>Burkholderiales</taxon>
        <taxon>Comamonadaceae</taxon>
        <taxon>Hydrogenophaga</taxon>
    </lineage>
</organism>
<dbReference type="PANTHER" id="PTHR42793:SF4">
    <property type="entry name" value="BLL6376 PROTEIN"/>
    <property type="match status" value="1"/>
</dbReference>
<dbReference type="PANTHER" id="PTHR42793">
    <property type="entry name" value="COA BINDING DOMAIN CONTAINING PROTEIN"/>
    <property type="match status" value="1"/>
</dbReference>
<dbReference type="Gene3D" id="3.30.1490.20">
    <property type="entry name" value="ATP-grasp fold, A domain"/>
    <property type="match status" value="1"/>
</dbReference>
<dbReference type="GO" id="GO:0005524">
    <property type="term" value="F:ATP binding"/>
    <property type="evidence" value="ECO:0007669"/>
    <property type="project" value="UniProtKB-UniRule"/>
</dbReference>
<dbReference type="RefSeq" id="WP_116959801.1">
    <property type="nucleotide sequence ID" value="NZ_QVLS01000008.1"/>
</dbReference>
<evidence type="ECO:0000313" key="4">
    <source>
        <dbReference type="Proteomes" id="UP000261931"/>
    </source>
</evidence>
<dbReference type="Pfam" id="PF13380">
    <property type="entry name" value="CoA_binding_2"/>
    <property type="match status" value="1"/>
</dbReference>
<dbReference type="InterPro" id="IPR013815">
    <property type="entry name" value="ATP_grasp_subdomain_1"/>
</dbReference>
<feature type="domain" description="ATP-grasp" evidence="2">
    <location>
        <begin position="506"/>
        <end position="542"/>
    </location>
</feature>
<reference evidence="3 4" key="1">
    <citation type="submission" date="2018-08" db="EMBL/GenBank/DDBJ databases">
        <title>Hydrogenophaga sp. LA-38 isolated from sludge.</title>
        <authorList>
            <person name="Im W.-T."/>
        </authorList>
    </citation>
    <scope>NUCLEOTIDE SEQUENCE [LARGE SCALE GENOMIC DNA]</scope>
    <source>
        <strain evidence="3 4">LA-38</strain>
    </source>
</reference>
<dbReference type="PROSITE" id="PS50975">
    <property type="entry name" value="ATP_GRASP"/>
    <property type="match status" value="1"/>
</dbReference>
<dbReference type="GO" id="GO:0043758">
    <property type="term" value="F:acetate-CoA ligase (ADP-forming) activity"/>
    <property type="evidence" value="ECO:0007669"/>
    <property type="project" value="InterPro"/>
</dbReference>
<dbReference type="InterPro" id="IPR036291">
    <property type="entry name" value="NAD(P)-bd_dom_sf"/>
</dbReference>
<dbReference type="Pfam" id="PF13549">
    <property type="entry name" value="ATP-grasp_5"/>
    <property type="match status" value="1"/>
</dbReference>
<dbReference type="InterPro" id="IPR003781">
    <property type="entry name" value="CoA-bd"/>
</dbReference>
<dbReference type="SUPFAM" id="SSF51735">
    <property type="entry name" value="NAD(P)-binding Rossmann-fold domains"/>
    <property type="match status" value="1"/>
</dbReference>
<proteinExistence type="predicted"/>
<dbReference type="SUPFAM" id="SSF56059">
    <property type="entry name" value="Glutathione synthetase ATP-binding domain-like"/>
    <property type="match status" value="1"/>
</dbReference>
<comment type="caution">
    <text evidence="3">The sequence shown here is derived from an EMBL/GenBank/DDBJ whole genome shotgun (WGS) entry which is preliminary data.</text>
</comment>
<dbReference type="GO" id="GO:0046872">
    <property type="term" value="F:metal ion binding"/>
    <property type="evidence" value="ECO:0007669"/>
    <property type="project" value="InterPro"/>
</dbReference>
<gene>
    <name evidence="3" type="ORF">DY262_14500</name>
</gene>
<dbReference type="Pfam" id="PF13607">
    <property type="entry name" value="Succ_CoA_lig"/>
    <property type="match status" value="1"/>
</dbReference>
<accession>A0A372EHI3</accession>
<keyword evidence="4" id="KW-1185">Reference proteome</keyword>
<dbReference type="InterPro" id="IPR011761">
    <property type="entry name" value="ATP-grasp"/>
</dbReference>
<evidence type="ECO:0000256" key="1">
    <source>
        <dbReference type="PROSITE-ProRule" id="PRU00409"/>
    </source>
</evidence>
<dbReference type="InterPro" id="IPR016102">
    <property type="entry name" value="Succinyl-CoA_synth-like"/>
</dbReference>
<dbReference type="Proteomes" id="UP000261931">
    <property type="component" value="Unassembled WGS sequence"/>
</dbReference>
<sequence length="721" mass="75806">MPSAPRPLYAPHELRRLIAPRSIAIVGASAKPGAFSGRTLENLAHYAGEIHLVNPRYEQLDGRPCHASLSALPSVPDCVVIAVPWQAALEAVREAAAVGAGGAIVYASGFSETGLPERIALQSAMSEIARDSGLRILGPNCLGMANNALGAGLLFQMGYAQLPRPRGRVGLVSQSGALGYALQQGAQHGMAYSHLLTAGNSCDVDALDLAHYLVQDPDCRSVACVFEAAGDADRLQALAEAAREAAKPVVVYKTAVGEAAAAAAQSHTGSLAGSAQAFEAAMRRGGFVRAHSLAELTEMADFLAKAPAPRASGVAVMATSGGAAIMCADASANHGLTLPQPHAEAQAVLDATVPEFGSAHNPCDITGQVLNNPEAFEACARAMLHDDHYGALVLPQVTAGQRMADQRSPVVSALAREAGKPVCIVWLPDWLEGPGAATYQGDEHIGFFRDTERCFRALAAWQDWHRWHAASASPTRTAATAHEPVREQALSLLRQQPMVVTEQAAKQVVALYGLPVVAERAAADAQEAEALAREMPLPLVLKYDAPGIAHKTELGLVRVGLDSAEAVAQAAAQMLASLRERSPGAAPGRFLLQPMERGDFELVLGMKRDPVFGPLVMVGLGGVLIELFGDVATELAPLSPAQAASMLQRLKVYPLLKGYRNKPGVDLDALADLVACFSRLCLDLGDEVEEIDLNPVMARGDRFVAVDALIVRRPAEAPAAQ</sequence>
<protein>
    <submittedName>
        <fullName evidence="3">CoA-binding protein</fullName>
    </submittedName>
</protein>
<dbReference type="Gene3D" id="3.40.50.261">
    <property type="entry name" value="Succinyl-CoA synthetase domains"/>
    <property type="match status" value="2"/>
</dbReference>
<dbReference type="InterPro" id="IPR043938">
    <property type="entry name" value="Ligase_CoA_dom"/>
</dbReference>
<dbReference type="InterPro" id="IPR032875">
    <property type="entry name" value="Succ_CoA_lig_flav_dom"/>
</dbReference>
<dbReference type="Gene3D" id="3.40.50.720">
    <property type="entry name" value="NAD(P)-binding Rossmann-like Domain"/>
    <property type="match status" value="1"/>
</dbReference>
<dbReference type="AlphaFoldDB" id="A0A372EHI3"/>
<dbReference type="Gene3D" id="3.30.470.20">
    <property type="entry name" value="ATP-grasp fold, B domain"/>
    <property type="match status" value="1"/>
</dbReference>
<evidence type="ECO:0000259" key="2">
    <source>
        <dbReference type="PROSITE" id="PS50975"/>
    </source>
</evidence>
<keyword evidence="1" id="KW-0067">ATP-binding</keyword>